<evidence type="ECO:0000256" key="1">
    <source>
        <dbReference type="SAM" id="MobiDB-lite"/>
    </source>
</evidence>
<keyword evidence="4" id="KW-1185">Reference proteome</keyword>
<evidence type="ECO:0000313" key="3">
    <source>
        <dbReference type="EMBL" id="GMH10586.1"/>
    </source>
</evidence>
<accession>A0AAD3SHH9</accession>
<feature type="compositionally biased region" description="Basic and acidic residues" evidence="1">
    <location>
        <begin position="171"/>
        <end position="183"/>
    </location>
</feature>
<gene>
    <name evidence="3" type="ORF">Nepgr_012427</name>
</gene>
<feature type="transmembrane region" description="Helical" evidence="2">
    <location>
        <begin position="27"/>
        <end position="59"/>
    </location>
</feature>
<proteinExistence type="predicted"/>
<keyword evidence="2" id="KW-1133">Transmembrane helix</keyword>
<reference evidence="3" key="1">
    <citation type="submission" date="2023-05" db="EMBL/GenBank/DDBJ databases">
        <title>Nepenthes gracilis genome sequencing.</title>
        <authorList>
            <person name="Fukushima K."/>
        </authorList>
    </citation>
    <scope>NUCLEOTIDE SEQUENCE</scope>
    <source>
        <strain evidence="3">SING2019-196</strain>
    </source>
</reference>
<sequence length="197" mass="21740">MLRWLVHLAEDWGIRSVVDVPSDGASVLWLCFTCLIMLRLPLFIVFKHCMDCIGVLLMLQKRGHQQLRKPVGQISKLIARSTSIAAPSAVLHSPTKVECIQSSSYSFDTHNVRVSCINLPRSIVGNAAASIFTNIHHATAPLHPANALGQFCIHHTSFKSKIQQQSQLNSKEAHQTHRGEMAEQHTSISMVVTAATS</sequence>
<dbReference type="Proteomes" id="UP001279734">
    <property type="component" value="Unassembled WGS sequence"/>
</dbReference>
<name>A0AAD3SHH9_NEPGR</name>
<feature type="region of interest" description="Disordered" evidence="1">
    <location>
        <begin position="164"/>
        <end position="185"/>
    </location>
</feature>
<dbReference type="EMBL" id="BSYO01000010">
    <property type="protein sequence ID" value="GMH10586.1"/>
    <property type="molecule type" value="Genomic_DNA"/>
</dbReference>
<evidence type="ECO:0000313" key="4">
    <source>
        <dbReference type="Proteomes" id="UP001279734"/>
    </source>
</evidence>
<protein>
    <submittedName>
        <fullName evidence="3">Uncharacterized protein</fullName>
    </submittedName>
</protein>
<evidence type="ECO:0000256" key="2">
    <source>
        <dbReference type="SAM" id="Phobius"/>
    </source>
</evidence>
<keyword evidence="2" id="KW-0472">Membrane</keyword>
<comment type="caution">
    <text evidence="3">The sequence shown here is derived from an EMBL/GenBank/DDBJ whole genome shotgun (WGS) entry which is preliminary data.</text>
</comment>
<dbReference type="AlphaFoldDB" id="A0AAD3SHH9"/>
<keyword evidence="2" id="KW-0812">Transmembrane</keyword>
<organism evidence="3 4">
    <name type="scientific">Nepenthes gracilis</name>
    <name type="common">Slender pitcher plant</name>
    <dbReference type="NCBI Taxonomy" id="150966"/>
    <lineage>
        <taxon>Eukaryota</taxon>
        <taxon>Viridiplantae</taxon>
        <taxon>Streptophyta</taxon>
        <taxon>Embryophyta</taxon>
        <taxon>Tracheophyta</taxon>
        <taxon>Spermatophyta</taxon>
        <taxon>Magnoliopsida</taxon>
        <taxon>eudicotyledons</taxon>
        <taxon>Gunneridae</taxon>
        <taxon>Pentapetalae</taxon>
        <taxon>Caryophyllales</taxon>
        <taxon>Nepenthaceae</taxon>
        <taxon>Nepenthes</taxon>
    </lineage>
</organism>